<dbReference type="RefSeq" id="WP_273306194.1">
    <property type="nucleotide sequence ID" value="NZ_CALUJX010000001.1"/>
</dbReference>
<dbReference type="GO" id="GO:0018773">
    <property type="term" value="F:acetylpyruvate hydrolase activity"/>
    <property type="evidence" value="ECO:0007669"/>
    <property type="project" value="TreeGrafter"/>
</dbReference>
<evidence type="ECO:0000256" key="1">
    <source>
        <dbReference type="ARBA" id="ARBA00022723"/>
    </source>
</evidence>
<sequence>MKIIAVGWNYQSHNAEMAQKAIPQAPVVFTMPETALLKSGKPFFLPRFSNRIEYETELVFHISRLGKNIAPKFAHRYYDAVTVGIDFTARDLQAEARAQGNPWDLSKGFDYSAPIGEFLPLPDQPEKAGNIDFALTLNGQRVQQGNSRDMIFSIDRIIAYVSQFYTLKIGDIIFTGTPAGVGPVQIGDHLEGYIGEKKVLDFFVK</sequence>
<evidence type="ECO:0000313" key="4">
    <source>
        <dbReference type="Proteomes" id="UP000757103"/>
    </source>
</evidence>
<keyword evidence="1" id="KW-0479">Metal-binding</keyword>
<dbReference type="AlphaFoldDB" id="A0A921SUN3"/>
<evidence type="ECO:0000313" key="3">
    <source>
        <dbReference type="EMBL" id="HJG89150.1"/>
    </source>
</evidence>
<proteinExistence type="predicted"/>
<comment type="caution">
    <text evidence="3">The sequence shown here is derived from an EMBL/GenBank/DDBJ whole genome shotgun (WGS) entry which is preliminary data.</text>
</comment>
<accession>A0A921SUN3</accession>
<dbReference type="InterPro" id="IPR011234">
    <property type="entry name" value="Fumarylacetoacetase-like_C"/>
</dbReference>
<dbReference type="GO" id="GO:0046872">
    <property type="term" value="F:metal ion binding"/>
    <property type="evidence" value="ECO:0007669"/>
    <property type="project" value="UniProtKB-KW"/>
</dbReference>
<dbReference type="InterPro" id="IPR036663">
    <property type="entry name" value="Fumarylacetoacetase_C_sf"/>
</dbReference>
<gene>
    <name evidence="3" type="ORF">K8U91_06740</name>
</gene>
<dbReference type="Gene3D" id="3.90.850.10">
    <property type="entry name" value="Fumarylacetoacetase-like, C-terminal domain"/>
    <property type="match status" value="1"/>
</dbReference>
<dbReference type="PANTHER" id="PTHR11820:SF7">
    <property type="entry name" value="ACYLPYRUVASE FAHD1, MITOCHONDRIAL"/>
    <property type="match status" value="1"/>
</dbReference>
<organism evidence="3 4">
    <name type="scientific">Barnesiella viscericola</name>
    <dbReference type="NCBI Taxonomy" id="397865"/>
    <lineage>
        <taxon>Bacteria</taxon>
        <taxon>Pseudomonadati</taxon>
        <taxon>Bacteroidota</taxon>
        <taxon>Bacteroidia</taxon>
        <taxon>Bacteroidales</taxon>
        <taxon>Barnesiellaceae</taxon>
        <taxon>Barnesiella</taxon>
    </lineage>
</organism>
<keyword evidence="3" id="KW-0378">Hydrolase</keyword>
<reference evidence="3" key="2">
    <citation type="submission" date="2021-09" db="EMBL/GenBank/DDBJ databases">
        <authorList>
            <person name="Gilroy R."/>
        </authorList>
    </citation>
    <scope>NUCLEOTIDE SEQUENCE</scope>
    <source>
        <strain evidence="3">CHK121-7720</strain>
    </source>
</reference>
<dbReference type="EMBL" id="DYUD01000022">
    <property type="protein sequence ID" value="HJG89150.1"/>
    <property type="molecule type" value="Genomic_DNA"/>
</dbReference>
<dbReference type="PANTHER" id="PTHR11820">
    <property type="entry name" value="ACYLPYRUVASE"/>
    <property type="match status" value="1"/>
</dbReference>
<dbReference type="Pfam" id="PF01557">
    <property type="entry name" value="FAA_hydrolase"/>
    <property type="match status" value="1"/>
</dbReference>
<feature type="domain" description="Fumarylacetoacetase-like C-terminal" evidence="2">
    <location>
        <begin position="2"/>
        <end position="194"/>
    </location>
</feature>
<dbReference type="Proteomes" id="UP000757103">
    <property type="component" value="Unassembled WGS sequence"/>
</dbReference>
<reference evidence="3" key="1">
    <citation type="journal article" date="2021" name="PeerJ">
        <title>Extensive microbial diversity within the chicken gut microbiome revealed by metagenomics and culture.</title>
        <authorList>
            <person name="Gilroy R."/>
            <person name="Ravi A."/>
            <person name="Getino M."/>
            <person name="Pursley I."/>
            <person name="Horton D.L."/>
            <person name="Alikhan N.F."/>
            <person name="Baker D."/>
            <person name="Gharbi K."/>
            <person name="Hall N."/>
            <person name="Watson M."/>
            <person name="Adriaenssens E.M."/>
            <person name="Foster-Nyarko E."/>
            <person name="Jarju S."/>
            <person name="Secka A."/>
            <person name="Antonio M."/>
            <person name="Oren A."/>
            <person name="Chaudhuri R.R."/>
            <person name="La Ragione R."/>
            <person name="Hildebrand F."/>
            <person name="Pallen M.J."/>
        </authorList>
    </citation>
    <scope>NUCLEOTIDE SEQUENCE</scope>
    <source>
        <strain evidence="3">CHK121-7720</strain>
    </source>
</reference>
<dbReference type="SUPFAM" id="SSF56529">
    <property type="entry name" value="FAH"/>
    <property type="match status" value="1"/>
</dbReference>
<name>A0A921SUN3_9BACT</name>
<evidence type="ECO:0000259" key="2">
    <source>
        <dbReference type="Pfam" id="PF01557"/>
    </source>
</evidence>
<protein>
    <submittedName>
        <fullName evidence="3">Fumarylacetoacetate hydrolase family protein</fullName>
    </submittedName>
</protein>